<feature type="chain" id="PRO_5045603042" description="Parvulin-like PPIase" evidence="9">
    <location>
        <begin position="24"/>
        <end position="282"/>
    </location>
</feature>
<keyword evidence="8 11" id="KW-0413">Isomerase</keyword>
<comment type="caution">
    <text evidence="11">The sequence shown here is derived from an EMBL/GenBank/DDBJ whole genome shotgun (WGS) entry which is preliminary data.</text>
</comment>
<evidence type="ECO:0000256" key="4">
    <source>
        <dbReference type="ARBA" id="ARBA00018370"/>
    </source>
</evidence>
<dbReference type="Pfam" id="PF13616">
    <property type="entry name" value="Rotamase_3"/>
    <property type="match status" value="1"/>
</dbReference>
<evidence type="ECO:0000256" key="5">
    <source>
        <dbReference type="ARBA" id="ARBA00023110"/>
    </source>
</evidence>
<feature type="signal peptide" evidence="9">
    <location>
        <begin position="1"/>
        <end position="23"/>
    </location>
</feature>
<dbReference type="Proteomes" id="UP001209535">
    <property type="component" value="Unassembled WGS sequence"/>
</dbReference>
<name>A0ABT2X360_9RHOB</name>
<proteinExistence type="inferred from homology"/>
<evidence type="ECO:0000256" key="3">
    <source>
        <dbReference type="ARBA" id="ARBA00013194"/>
    </source>
</evidence>
<evidence type="ECO:0000256" key="1">
    <source>
        <dbReference type="ARBA" id="ARBA00000971"/>
    </source>
</evidence>
<dbReference type="Gene3D" id="3.10.50.40">
    <property type="match status" value="1"/>
</dbReference>
<evidence type="ECO:0000256" key="2">
    <source>
        <dbReference type="ARBA" id="ARBA00007656"/>
    </source>
</evidence>
<dbReference type="EMBL" id="JAOVQO010000007">
    <property type="protein sequence ID" value="MCU9848149.1"/>
    <property type="molecule type" value="Genomic_DNA"/>
</dbReference>
<dbReference type="GO" id="GO:0003755">
    <property type="term" value="F:peptidyl-prolyl cis-trans isomerase activity"/>
    <property type="evidence" value="ECO:0007669"/>
    <property type="project" value="UniProtKB-EC"/>
</dbReference>
<keyword evidence="5 8" id="KW-0697">Rotamase</keyword>
<evidence type="ECO:0000256" key="7">
    <source>
        <dbReference type="ARBA" id="ARBA00031484"/>
    </source>
</evidence>
<gene>
    <name evidence="11" type="ORF">OEZ60_09025</name>
</gene>
<dbReference type="PANTHER" id="PTHR47245">
    <property type="entry name" value="PEPTIDYLPROLYL ISOMERASE"/>
    <property type="match status" value="1"/>
</dbReference>
<sequence length="282" mass="29905">MLKPAARLGAVALSLALSAPVIAAEPSAETVVATVNGVDITLGHMIALRESLPPQYLQLDDETLFNGILDQIIQQAALAEAAEADMDTRDELFLDNQRRSYLAGTTLEETAASAVTDEAVQSLYDEKYANTDPGTEYNAAHILVATEDEAKAIKAELDGGADFAVIAKEKSTDRGSAEAGGDLGWFGVGMMVKPFEDAVLAMEAGTVSDPVQSDFGWHLIKLNETRAATAPTIEDVRAELESELQGSAVEAKVTELTEAAKVEKMVEGIDPAILKNTALIEN</sequence>
<evidence type="ECO:0000256" key="6">
    <source>
        <dbReference type="ARBA" id="ARBA00030642"/>
    </source>
</evidence>
<evidence type="ECO:0000259" key="10">
    <source>
        <dbReference type="PROSITE" id="PS50198"/>
    </source>
</evidence>
<organism evidence="11 12">
    <name type="scientific">Albidovulum salinarum</name>
    <dbReference type="NCBI Taxonomy" id="2984153"/>
    <lineage>
        <taxon>Bacteria</taxon>
        <taxon>Pseudomonadati</taxon>
        <taxon>Pseudomonadota</taxon>
        <taxon>Alphaproteobacteria</taxon>
        <taxon>Rhodobacterales</taxon>
        <taxon>Paracoccaceae</taxon>
        <taxon>Albidovulum</taxon>
    </lineage>
</organism>
<dbReference type="InterPro" id="IPR000297">
    <property type="entry name" value="PPIase_PpiC"/>
</dbReference>
<protein>
    <recommendedName>
        <fullName evidence="4">Parvulin-like PPIase</fullName>
        <ecNumber evidence="3">5.2.1.8</ecNumber>
    </recommendedName>
    <alternativeName>
        <fullName evidence="6">Peptidyl-prolyl cis-trans isomerase plp</fullName>
    </alternativeName>
    <alternativeName>
        <fullName evidence="7">Rotamase plp</fullName>
    </alternativeName>
</protein>
<dbReference type="SUPFAM" id="SSF109998">
    <property type="entry name" value="Triger factor/SurA peptide-binding domain-like"/>
    <property type="match status" value="1"/>
</dbReference>
<dbReference type="InterPro" id="IPR027304">
    <property type="entry name" value="Trigger_fact/SurA_dom_sf"/>
</dbReference>
<evidence type="ECO:0000313" key="12">
    <source>
        <dbReference type="Proteomes" id="UP001209535"/>
    </source>
</evidence>
<dbReference type="RefSeq" id="WP_263335244.1">
    <property type="nucleotide sequence ID" value="NZ_JAOVQO010000007.1"/>
</dbReference>
<dbReference type="InterPro" id="IPR050245">
    <property type="entry name" value="PrsA_foldase"/>
</dbReference>
<comment type="similarity">
    <text evidence="2">Belongs to the PpiC/parvulin rotamase family.</text>
</comment>
<dbReference type="InterPro" id="IPR046357">
    <property type="entry name" value="PPIase_dom_sf"/>
</dbReference>
<reference evidence="11 12" key="1">
    <citation type="submission" date="2022-10" db="EMBL/GenBank/DDBJ databases">
        <title>Defluviimonas sp. nov., isolated from ocean surface sediments.</title>
        <authorList>
            <person name="He W."/>
            <person name="Wang L."/>
            <person name="Zhang D.-F."/>
        </authorList>
    </citation>
    <scope>NUCLEOTIDE SEQUENCE [LARGE SCALE GENOMIC DNA]</scope>
    <source>
        <strain evidence="11 12">WL0024</strain>
    </source>
</reference>
<dbReference type="SUPFAM" id="SSF54534">
    <property type="entry name" value="FKBP-like"/>
    <property type="match status" value="1"/>
</dbReference>
<accession>A0ABT2X360</accession>
<evidence type="ECO:0000256" key="8">
    <source>
        <dbReference type="PROSITE-ProRule" id="PRU00278"/>
    </source>
</evidence>
<dbReference type="PANTHER" id="PTHR47245:SF2">
    <property type="entry name" value="PEPTIDYL-PROLYL CIS-TRANS ISOMERASE HP_0175-RELATED"/>
    <property type="match status" value="1"/>
</dbReference>
<keyword evidence="9" id="KW-0732">Signal</keyword>
<evidence type="ECO:0000256" key="9">
    <source>
        <dbReference type="SAM" id="SignalP"/>
    </source>
</evidence>
<comment type="catalytic activity">
    <reaction evidence="1">
        <text>[protein]-peptidylproline (omega=180) = [protein]-peptidylproline (omega=0)</text>
        <dbReference type="Rhea" id="RHEA:16237"/>
        <dbReference type="Rhea" id="RHEA-COMP:10747"/>
        <dbReference type="Rhea" id="RHEA-COMP:10748"/>
        <dbReference type="ChEBI" id="CHEBI:83833"/>
        <dbReference type="ChEBI" id="CHEBI:83834"/>
        <dbReference type="EC" id="5.2.1.8"/>
    </reaction>
</comment>
<dbReference type="PROSITE" id="PS50198">
    <property type="entry name" value="PPIC_PPIASE_2"/>
    <property type="match status" value="1"/>
</dbReference>
<feature type="domain" description="PpiC" evidence="10">
    <location>
        <begin position="134"/>
        <end position="224"/>
    </location>
</feature>
<dbReference type="EC" id="5.2.1.8" evidence="3"/>
<evidence type="ECO:0000313" key="11">
    <source>
        <dbReference type="EMBL" id="MCU9848149.1"/>
    </source>
</evidence>
<keyword evidence="12" id="KW-1185">Reference proteome</keyword>